<evidence type="ECO:0000313" key="3">
    <source>
        <dbReference type="Proteomes" id="UP001372714"/>
    </source>
</evidence>
<protein>
    <submittedName>
        <fullName evidence="2">Uncharacterized protein</fullName>
    </submittedName>
</protein>
<accession>A0ABZ2FZ59</accession>
<organism evidence="2 3">
    <name type="scientific">Pseudomonas benzopyrenica</name>
    <dbReference type="NCBI Taxonomy" id="2993566"/>
    <lineage>
        <taxon>Bacteria</taxon>
        <taxon>Pseudomonadati</taxon>
        <taxon>Pseudomonadota</taxon>
        <taxon>Gammaproteobacteria</taxon>
        <taxon>Pseudomonadales</taxon>
        <taxon>Pseudomonadaceae</taxon>
        <taxon>Pseudomonas</taxon>
    </lineage>
</organism>
<dbReference type="Proteomes" id="UP001372714">
    <property type="component" value="Chromosome"/>
</dbReference>
<sequence length="146" mass="15896">MTMIKRLFLLAALSAGAGLVQAAPNIQEQLDGATAKCRIEGAMADIQAGIVQRNHGEKSAQYKAAVEKSFKDAQACVDREKVAIKPNVKGAIEATPDLKPEIMDAYGKWLSYMDWMGTPREVSAESPESRNFTDASNRLKAAIELR</sequence>
<proteinExistence type="predicted"/>
<feature type="chain" id="PRO_5045899276" evidence="1">
    <location>
        <begin position="23"/>
        <end position="146"/>
    </location>
</feature>
<keyword evidence="1" id="KW-0732">Signal</keyword>
<reference evidence="2 3" key="1">
    <citation type="submission" date="2024-02" db="EMBL/GenBank/DDBJ databases">
        <title>The whole genome sequence of Pseudomonas benzopyrenica MLY92.</title>
        <authorList>
            <person name="Liu Y."/>
        </authorList>
    </citation>
    <scope>NUCLEOTIDE SEQUENCE [LARGE SCALE GENOMIC DNA]</scope>
    <source>
        <strain evidence="2 3">MLY92</strain>
    </source>
</reference>
<evidence type="ECO:0000313" key="2">
    <source>
        <dbReference type="EMBL" id="WWM68910.1"/>
    </source>
</evidence>
<keyword evidence="3" id="KW-1185">Reference proteome</keyword>
<feature type="signal peptide" evidence="1">
    <location>
        <begin position="1"/>
        <end position="22"/>
    </location>
</feature>
<dbReference type="EMBL" id="CP145723">
    <property type="protein sequence ID" value="WWM68910.1"/>
    <property type="molecule type" value="Genomic_DNA"/>
</dbReference>
<dbReference type="RefSeq" id="WP_338547266.1">
    <property type="nucleotide sequence ID" value="NZ_CP145723.1"/>
</dbReference>
<evidence type="ECO:0000256" key="1">
    <source>
        <dbReference type="SAM" id="SignalP"/>
    </source>
</evidence>
<name>A0ABZ2FZ59_9PSED</name>
<gene>
    <name evidence="2" type="ORF">V6W80_11750</name>
</gene>